<keyword evidence="5" id="KW-0460">Magnesium</keyword>
<evidence type="ECO:0000313" key="13">
    <source>
        <dbReference type="Proteomes" id="UP000747110"/>
    </source>
</evidence>
<evidence type="ECO:0000256" key="2">
    <source>
        <dbReference type="ARBA" id="ARBA00009749"/>
    </source>
</evidence>
<evidence type="ECO:0000256" key="7">
    <source>
        <dbReference type="ARBA" id="ARBA00023136"/>
    </source>
</evidence>
<feature type="compositionally biased region" description="Low complexity" evidence="8">
    <location>
        <begin position="103"/>
        <end position="118"/>
    </location>
</feature>
<comment type="similarity">
    <text evidence="2">Belongs to the SLC41A transporter family.</text>
</comment>
<reference evidence="11" key="1">
    <citation type="journal article" date="2021" name="Proc. Natl. Acad. Sci. U.S.A.">
        <title>Three genomes in the algal genus Volvox reveal the fate of a haploid sex-determining region after a transition to homothallism.</title>
        <authorList>
            <person name="Yamamoto K."/>
            <person name="Hamaji T."/>
            <person name="Kawai-Toyooka H."/>
            <person name="Matsuzaki R."/>
            <person name="Takahashi F."/>
            <person name="Nishimura Y."/>
            <person name="Kawachi M."/>
            <person name="Noguchi H."/>
            <person name="Minakuchi Y."/>
            <person name="Umen J.G."/>
            <person name="Toyoda A."/>
            <person name="Nozaki H."/>
        </authorList>
    </citation>
    <scope>NUCLEOTIDE SEQUENCE</scope>
    <source>
        <strain evidence="12">NIES-3785</strain>
        <strain evidence="11">NIES-3786</strain>
    </source>
</reference>
<feature type="transmembrane region" description="Helical" evidence="9">
    <location>
        <begin position="329"/>
        <end position="349"/>
    </location>
</feature>
<accession>A0A8J4CLL9</accession>
<dbReference type="GO" id="GO:0008324">
    <property type="term" value="F:monoatomic cation transmembrane transporter activity"/>
    <property type="evidence" value="ECO:0007669"/>
    <property type="project" value="InterPro"/>
</dbReference>
<dbReference type="EMBL" id="BNCP01000030">
    <property type="protein sequence ID" value="GIL84823.1"/>
    <property type="molecule type" value="Genomic_DNA"/>
</dbReference>
<feature type="transmembrane region" description="Helical" evidence="9">
    <location>
        <begin position="355"/>
        <end position="382"/>
    </location>
</feature>
<evidence type="ECO:0000313" key="11">
    <source>
        <dbReference type="EMBL" id="GIL84823.1"/>
    </source>
</evidence>
<evidence type="ECO:0000256" key="4">
    <source>
        <dbReference type="ARBA" id="ARBA00022692"/>
    </source>
</evidence>
<proteinExistence type="inferred from homology"/>
<comment type="subcellular location">
    <subcellularLocation>
        <location evidence="1">Membrane</location>
        <topology evidence="1">Multi-pass membrane protein</topology>
    </subcellularLocation>
</comment>
<dbReference type="OrthoDB" id="48232at2759"/>
<dbReference type="PANTHER" id="PTHR41394:SF5">
    <property type="entry name" value="SLC41A_MGTE INTEGRAL MEMBRANE DOMAIN-CONTAINING PROTEIN"/>
    <property type="match status" value="1"/>
</dbReference>
<keyword evidence="3" id="KW-0813">Transport</keyword>
<evidence type="ECO:0000256" key="1">
    <source>
        <dbReference type="ARBA" id="ARBA00004141"/>
    </source>
</evidence>
<dbReference type="Proteomes" id="UP000747110">
    <property type="component" value="Unassembled WGS sequence"/>
</dbReference>
<evidence type="ECO:0000256" key="9">
    <source>
        <dbReference type="SAM" id="Phobius"/>
    </source>
</evidence>
<dbReference type="PANTHER" id="PTHR41394">
    <property type="entry name" value="MAGNESIUM TRANSPORTER MGTE"/>
    <property type="match status" value="1"/>
</dbReference>
<feature type="domain" description="SLC41A/MgtE integral membrane" evidence="10">
    <location>
        <begin position="288"/>
        <end position="409"/>
    </location>
</feature>
<feature type="transmembrane region" description="Helical" evidence="9">
    <location>
        <begin position="402"/>
        <end position="433"/>
    </location>
</feature>
<gene>
    <name evidence="11" type="ORF">Vretifemale_13394</name>
    <name evidence="12" type="ORF">Vretimale_14370</name>
</gene>
<dbReference type="Gene3D" id="1.10.357.20">
    <property type="entry name" value="SLC41 divalent cation transporters, integral membrane domain"/>
    <property type="match status" value="1"/>
</dbReference>
<organism evidence="11 13">
    <name type="scientific">Volvox reticuliferus</name>
    <dbReference type="NCBI Taxonomy" id="1737510"/>
    <lineage>
        <taxon>Eukaryota</taxon>
        <taxon>Viridiplantae</taxon>
        <taxon>Chlorophyta</taxon>
        <taxon>core chlorophytes</taxon>
        <taxon>Chlorophyceae</taxon>
        <taxon>CS clade</taxon>
        <taxon>Chlamydomonadales</taxon>
        <taxon>Volvocaceae</taxon>
        <taxon>Volvox</taxon>
    </lineage>
</organism>
<evidence type="ECO:0000259" key="10">
    <source>
        <dbReference type="Pfam" id="PF01769"/>
    </source>
</evidence>
<evidence type="ECO:0000256" key="6">
    <source>
        <dbReference type="ARBA" id="ARBA00022989"/>
    </source>
</evidence>
<keyword evidence="7 9" id="KW-0472">Membrane</keyword>
<comment type="caution">
    <text evidence="11">The sequence shown here is derived from an EMBL/GenBank/DDBJ whole genome shotgun (WGS) entry which is preliminary data.</text>
</comment>
<dbReference type="InterPro" id="IPR006667">
    <property type="entry name" value="SLC41_membr_dom"/>
</dbReference>
<dbReference type="AlphaFoldDB" id="A0A8J4CLL9"/>
<dbReference type="EMBL" id="BNCQ01000036">
    <property type="protein sequence ID" value="GIM10781.1"/>
    <property type="molecule type" value="Genomic_DNA"/>
</dbReference>
<protein>
    <recommendedName>
        <fullName evidence="10">SLC41A/MgtE integral membrane domain-containing protein</fullName>
    </recommendedName>
</protein>
<keyword evidence="6 9" id="KW-1133">Transmembrane helix</keyword>
<feature type="region of interest" description="Disordered" evidence="8">
    <location>
        <begin position="44"/>
        <end position="86"/>
    </location>
</feature>
<sequence>MSLNRAYGRAVVYHGASAGEPALTLASPPSQTLSSVIVRPLSKRRNTMWPLPKKQRHLSGTVTSSQSGEKGATGSPGPSHLPSRRGADDSIVITASAVAPLLPAGGSGSGSQLPGGPLHHLHHAAHAHSNGGNGPGLAGAGGGPGLGSTYSGGQTTLPVGQLHQRPHQGSFSNLGAATVSCQGSLPYNAASTSLDEELVRSMAISSSRRGQICDGGLPDTDMCRLDLDSEDERQPATQTPASMPVIDEALTRGRWLLGLLIVQSTSSFVLDAYQDLLRDHLVVTLFLTMLVGAGGNAGNQSAIKVIRGLATGAIRPSWPSARATMRDQALVGLLLGTGLSVGGFVRVYATHGDVANAAAISISLFLIVMTSVVLGTGLPFALARAGVDPANAGTSIQVLMDILGVAITCVTCHFVLVQLALGVGAAGAAGVALPS</sequence>
<feature type="compositionally biased region" description="Gly residues" evidence="8">
    <location>
        <begin position="131"/>
        <end position="146"/>
    </location>
</feature>
<feature type="region of interest" description="Disordered" evidence="8">
    <location>
        <begin position="103"/>
        <end position="155"/>
    </location>
</feature>
<name>A0A8J4CLL9_9CHLO</name>
<dbReference type="GO" id="GO:0016020">
    <property type="term" value="C:membrane"/>
    <property type="evidence" value="ECO:0007669"/>
    <property type="project" value="UniProtKB-SubCell"/>
</dbReference>
<feature type="compositionally biased region" description="Polar residues" evidence="8">
    <location>
        <begin position="58"/>
        <end position="68"/>
    </location>
</feature>
<dbReference type="Proteomes" id="UP000722791">
    <property type="component" value="Unassembled WGS sequence"/>
</dbReference>
<dbReference type="Pfam" id="PF01769">
    <property type="entry name" value="MgtE"/>
    <property type="match status" value="1"/>
</dbReference>
<evidence type="ECO:0000256" key="3">
    <source>
        <dbReference type="ARBA" id="ARBA00022448"/>
    </source>
</evidence>
<keyword evidence="4 9" id="KW-0812">Transmembrane</keyword>
<evidence type="ECO:0000313" key="12">
    <source>
        <dbReference type="EMBL" id="GIM10781.1"/>
    </source>
</evidence>
<evidence type="ECO:0000256" key="8">
    <source>
        <dbReference type="SAM" id="MobiDB-lite"/>
    </source>
</evidence>
<evidence type="ECO:0000256" key="5">
    <source>
        <dbReference type="ARBA" id="ARBA00022842"/>
    </source>
</evidence>
<keyword evidence="13" id="KW-1185">Reference proteome</keyword>
<dbReference type="InterPro" id="IPR036739">
    <property type="entry name" value="SLC41_membr_dom_sf"/>
</dbReference>
<dbReference type="SUPFAM" id="SSF161093">
    <property type="entry name" value="MgtE membrane domain-like"/>
    <property type="match status" value="1"/>
</dbReference>